<keyword evidence="3" id="KW-1185">Reference proteome</keyword>
<proteinExistence type="predicted"/>
<feature type="transmembrane region" description="Helical" evidence="1">
    <location>
        <begin position="176"/>
        <end position="195"/>
    </location>
</feature>
<feature type="transmembrane region" description="Helical" evidence="1">
    <location>
        <begin position="27"/>
        <end position="46"/>
    </location>
</feature>
<dbReference type="STRING" id="1385521.N803_16695"/>
<feature type="transmembrane region" description="Helical" evidence="1">
    <location>
        <begin position="485"/>
        <end position="504"/>
    </location>
</feature>
<feature type="transmembrane region" description="Helical" evidence="1">
    <location>
        <begin position="249"/>
        <end position="264"/>
    </location>
</feature>
<dbReference type="eggNOG" id="COG1807">
    <property type="taxonomic scope" value="Bacteria"/>
</dbReference>
<evidence type="ECO:0008006" key="4">
    <source>
        <dbReference type="Google" id="ProtNLM"/>
    </source>
</evidence>
<evidence type="ECO:0000256" key="1">
    <source>
        <dbReference type="SAM" id="Phobius"/>
    </source>
</evidence>
<comment type="caution">
    <text evidence="2">The sequence shown here is derived from an EMBL/GenBank/DDBJ whole genome shotgun (WGS) entry which is preliminary data.</text>
</comment>
<organism evidence="2 3">
    <name type="scientific">Knoellia subterranea KCTC 19937</name>
    <dbReference type="NCBI Taxonomy" id="1385521"/>
    <lineage>
        <taxon>Bacteria</taxon>
        <taxon>Bacillati</taxon>
        <taxon>Actinomycetota</taxon>
        <taxon>Actinomycetes</taxon>
        <taxon>Micrococcales</taxon>
        <taxon>Intrasporangiaceae</taxon>
        <taxon>Knoellia</taxon>
    </lineage>
</organism>
<evidence type="ECO:0000313" key="2">
    <source>
        <dbReference type="EMBL" id="KGN37054.1"/>
    </source>
</evidence>
<feature type="transmembrane region" description="Helical" evidence="1">
    <location>
        <begin position="462"/>
        <end position="479"/>
    </location>
</feature>
<gene>
    <name evidence="2" type="ORF">N803_16695</name>
</gene>
<keyword evidence="1" id="KW-1133">Transmembrane helix</keyword>
<dbReference type="Proteomes" id="UP000030011">
    <property type="component" value="Unassembled WGS sequence"/>
</dbReference>
<accession>A0A0A0JK00</accession>
<feature type="transmembrane region" description="Helical" evidence="1">
    <location>
        <begin position="276"/>
        <end position="297"/>
    </location>
</feature>
<dbReference type="EMBL" id="AVPK01000007">
    <property type="protein sequence ID" value="KGN37054.1"/>
    <property type="molecule type" value="Genomic_DNA"/>
</dbReference>
<feature type="transmembrane region" description="Helical" evidence="1">
    <location>
        <begin position="437"/>
        <end position="455"/>
    </location>
</feature>
<reference evidence="2 3" key="1">
    <citation type="submission" date="2013-08" db="EMBL/GenBank/DDBJ databases">
        <title>The genome sequence of Knoellia subterranea.</title>
        <authorList>
            <person name="Zhu W."/>
            <person name="Wang G."/>
        </authorList>
    </citation>
    <scope>NUCLEOTIDE SEQUENCE [LARGE SCALE GENOMIC DNA]</scope>
    <source>
        <strain evidence="2 3">KCTC 19937</strain>
    </source>
</reference>
<keyword evidence="1" id="KW-0812">Transmembrane</keyword>
<feature type="transmembrane region" description="Helical" evidence="1">
    <location>
        <begin position="143"/>
        <end position="164"/>
    </location>
</feature>
<name>A0A0A0JK00_9MICO</name>
<protein>
    <recommendedName>
        <fullName evidence="4">Glycosyltransferase RgtA/B/C/D-like domain-containing protein</fullName>
    </recommendedName>
</protein>
<sequence>MVLLAGGALVAVSITAAVHPHMGLLSFRALVVVPLMAVIVVVALWGRVPAAVGRRLADRGRWLDAGVVPGVAVLGAAASTVAARLIAYGYGWDAHTLMQFARRLHGGFVLEPYAYDYLSLYPNTIAMLAIDRGYLALGDVFGVTPQTVAIAVNGLCLGVTLWIVGRFLRPRVGLRWAVLAQLVVIALVGLSPWMSVPYTDVPAMPFVVGAVALGVRAVDVEVPWRRILFWSGAALSVAVAYIIKSTPAVLLVALVLFALVVALEPTRDRPSRRRRLVRAVVASLGAGAVFAVGSAGLTSLATATSGIDASQVRPDVTPPVMWWLANGMNSKPNPRGGTSYGTYDRAMVEGISGRTPEEATAYARSFIHDRWEGRGAVGTAQFYGAKTVWNWGDGMFWAWGEGGDLLISSPRLSGPAVDVMWSVDNPSGAAYPARADLTQALWLSVLLLTGLGALLGRPRREVLLLALVLLGAAGFTLLFQGRSRYIFVFAPVVVMMCALTLPSLRGRRNGSGADH</sequence>
<dbReference type="AlphaFoldDB" id="A0A0A0JK00"/>
<keyword evidence="1" id="KW-0472">Membrane</keyword>
<evidence type="ECO:0000313" key="3">
    <source>
        <dbReference type="Proteomes" id="UP000030011"/>
    </source>
</evidence>
<feature type="transmembrane region" description="Helical" evidence="1">
    <location>
        <begin position="67"/>
        <end position="90"/>
    </location>
</feature>